<keyword evidence="3" id="KW-1185">Reference proteome</keyword>
<name>A0A1L7X9V7_9HELO</name>
<protein>
    <submittedName>
        <fullName evidence="2">Uncharacterized protein</fullName>
    </submittedName>
</protein>
<dbReference type="GO" id="GO:0005794">
    <property type="term" value="C:Golgi apparatus"/>
    <property type="evidence" value="ECO:0007669"/>
    <property type="project" value="TreeGrafter"/>
</dbReference>
<proteinExistence type="predicted"/>
<feature type="compositionally biased region" description="Polar residues" evidence="1">
    <location>
        <begin position="53"/>
        <end position="67"/>
    </location>
</feature>
<sequence length="481" mass="52936">MESSSGGSTPKRHSRHGSSGRALPRRSTRGPLDINESPISPSSGPTTPSTLTHNPSSLLSPTASQYATPRIPSPAIGSNLSNITSPSFRTARTTLSPSRSTLSTNSQKDFTFLLRPEIYHPLTLLDVPPPFRVASTQPDPSSPLEDLIAQGHLRSAAIKAAQLLTSPGLNTSDHEQIFNLIYTRLSCLTLCNQTTLASQEVKALEDLNSGYYRNDHDGTHLVPWELRVLAVRLQGMGFNDARRGIMGYYDLAREARLTLTGLKKKRKVGAEGDENGKLGDDIKMWETRLEELGIRVAGALIEMEDLEGATRFLATFKPSSDEKRQELEVRKALLWLCLGDVEAARKCISALSTNGEQDHERKVILALAHTADSDFDSAVEVWEELVASEGLEKGEMAMCKQNLGVCLLYLGKMDEARKILETLTDERNSFHALTFNLSTIYELCTERSRALKIGLAEKVAGMQEEDGKKVGWEKVNGDFKL</sequence>
<dbReference type="EMBL" id="FJOG01000019">
    <property type="protein sequence ID" value="CZR61828.1"/>
    <property type="molecule type" value="Genomic_DNA"/>
</dbReference>
<feature type="compositionally biased region" description="Low complexity" evidence="1">
    <location>
        <begin position="37"/>
        <end position="52"/>
    </location>
</feature>
<gene>
    <name evidence="2" type="ORF">PAC_11725</name>
</gene>
<dbReference type="InterPro" id="IPR011990">
    <property type="entry name" value="TPR-like_helical_dom_sf"/>
</dbReference>
<evidence type="ECO:0000313" key="3">
    <source>
        <dbReference type="Proteomes" id="UP000184330"/>
    </source>
</evidence>
<dbReference type="Gene3D" id="1.25.40.10">
    <property type="entry name" value="Tetratricopeptide repeat domain"/>
    <property type="match status" value="1"/>
</dbReference>
<feature type="region of interest" description="Disordered" evidence="1">
    <location>
        <begin position="1"/>
        <end position="84"/>
    </location>
</feature>
<dbReference type="AlphaFoldDB" id="A0A1L7X9V7"/>
<dbReference type="SUPFAM" id="SSF48452">
    <property type="entry name" value="TPR-like"/>
    <property type="match status" value="1"/>
</dbReference>
<evidence type="ECO:0000313" key="2">
    <source>
        <dbReference type="EMBL" id="CZR61828.1"/>
    </source>
</evidence>
<dbReference type="OrthoDB" id="428342at2759"/>
<organism evidence="2 3">
    <name type="scientific">Phialocephala subalpina</name>
    <dbReference type="NCBI Taxonomy" id="576137"/>
    <lineage>
        <taxon>Eukaryota</taxon>
        <taxon>Fungi</taxon>
        <taxon>Dikarya</taxon>
        <taxon>Ascomycota</taxon>
        <taxon>Pezizomycotina</taxon>
        <taxon>Leotiomycetes</taxon>
        <taxon>Helotiales</taxon>
        <taxon>Mollisiaceae</taxon>
        <taxon>Phialocephala</taxon>
        <taxon>Phialocephala fortinii species complex</taxon>
    </lineage>
</organism>
<evidence type="ECO:0000256" key="1">
    <source>
        <dbReference type="SAM" id="MobiDB-lite"/>
    </source>
</evidence>
<feature type="compositionally biased region" description="Basic residues" evidence="1">
    <location>
        <begin position="10"/>
        <end position="28"/>
    </location>
</feature>
<dbReference type="STRING" id="576137.A0A1L7X9V7"/>
<dbReference type="GO" id="GO:0030008">
    <property type="term" value="C:TRAPP complex"/>
    <property type="evidence" value="ECO:0007669"/>
    <property type="project" value="TreeGrafter"/>
</dbReference>
<dbReference type="PANTHER" id="PTHR21581">
    <property type="entry name" value="D-ALANYL-D-ALANINE CARBOXYPEPTIDASE"/>
    <property type="match status" value="1"/>
</dbReference>
<dbReference type="Proteomes" id="UP000184330">
    <property type="component" value="Unassembled WGS sequence"/>
</dbReference>
<dbReference type="PANTHER" id="PTHR21581:SF6">
    <property type="entry name" value="TRAFFICKING PROTEIN PARTICLE COMPLEX SUBUNIT 12"/>
    <property type="match status" value="1"/>
</dbReference>
<accession>A0A1L7X9V7</accession>
<reference evidence="2 3" key="1">
    <citation type="submission" date="2016-03" db="EMBL/GenBank/DDBJ databases">
        <authorList>
            <person name="Ploux O."/>
        </authorList>
    </citation>
    <scope>NUCLEOTIDE SEQUENCE [LARGE SCALE GENOMIC DNA]</scope>
    <source>
        <strain evidence="2 3">UAMH 11012</strain>
    </source>
</reference>